<feature type="transmembrane region" description="Helical" evidence="9">
    <location>
        <begin position="20"/>
        <end position="41"/>
    </location>
</feature>
<dbReference type="NCBIfam" id="TIGR02532">
    <property type="entry name" value="IV_pilin_GFxxxE"/>
    <property type="match status" value="1"/>
</dbReference>
<keyword evidence="12" id="KW-1185">Reference proteome</keyword>
<keyword evidence="6 9" id="KW-0812">Transmembrane</keyword>
<dbReference type="InterPro" id="IPR045584">
    <property type="entry name" value="Pilin-like"/>
</dbReference>
<evidence type="ECO:0000259" key="10">
    <source>
        <dbReference type="Pfam" id="PF02501"/>
    </source>
</evidence>
<protein>
    <recommendedName>
        <fullName evidence="9">Type II secretion system protein I</fullName>
        <shortName evidence="9">T2SS minor pseudopilin I</shortName>
    </recommendedName>
</protein>
<evidence type="ECO:0000256" key="2">
    <source>
        <dbReference type="ARBA" id="ARBA00008358"/>
    </source>
</evidence>
<sequence>MALDQFSHFKRRKCRKVAGFTLLEILVALAIFALAASVLLVTDGRAIRQTARVQDKVMASWLADLELNKYYVENAWPDPGKRSSTASLSGREWYLRSIVSVTSQDGLRRVEIGVFPGGATPSDKAVPLYRLTGYVRRPPE</sequence>
<evidence type="ECO:0000313" key="12">
    <source>
        <dbReference type="Proteomes" id="UP001203338"/>
    </source>
</evidence>
<comment type="caution">
    <text evidence="11">The sequence shown here is derived from an EMBL/GenBank/DDBJ whole genome shotgun (WGS) entry which is preliminary data.</text>
</comment>
<feature type="domain" description="Type II secretion system protein GspI C-terminal" evidence="10">
    <location>
        <begin position="54"/>
        <end position="136"/>
    </location>
</feature>
<evidence type="ECO:0000256" key="7">
    <source>
        <dbReference type="ARBA" id="ARBA00022989"/>
    </source>
</evidence>
<dbReference type="PANTHER" id="PTHR38779:SF2">
    <property type="entry name" value="TYPE II SECRETION SYSTEM PROTEIN I-RELATED"/>
    <property type="match status" value="1"/>
</dbReference>
<evidence type="ECO:0000256" key="4">
    <source>
        <dbReference type="ARBA" id="ARBA00022481"/>
    </source>
</evidence>
<dbReference type="InterPro" id="IPR012902">
    <property type="entry name" value="N_methyl_site"/>
</dbReference>
<dbReference type="EMBL" id="JAMFLX010000020">
    <property type="protein sequence ID" value="MCL6271145.1"/>
    <property type="molecule type" value="Genomic_DNA"/>
</dbReference>
<evidence type="ECO:0000256" key="3">
    <source>
        <dbReference type="ARBA" id="ARBA00022475"/>
    </source>
</evidence>
<name>A0ABT0PID4_9GAMM</name>
<evidence type="ECO:0000313" key="11">
    <source>
        <dbReference type="EMBL" id="MCL6271145.1"/>
    </source>
</evidence>
<dbReference type="Pfam" id="PF02501">
    <property type="entry name" value="T2SSI"/>
    <property type="match status" value="1"/>
</dbReference>
<organism evidence="11 12">
    <name type="scientific">Parendozoicomonas callyspongiae</name>
    <dbReference type="NCBI Taxonomy" id="2942213"/>
    <lineage>
        <taxon>Bacteria</taxon>
        <taxon>Pseudomonadati</taxon>
        <taxon>Pseudomonadota</taxon>
        <taxon>Gammaproteobacteria</taxon>
        <taxon>Oceanospirillales</taxon>
        <taxon>Endozoicomonadaceae</taxon>
        <taxon>Parendozoicomonas</taxon>
    </lineage>
</organism>
<dbReference type="Gene3D" id="3.30.1300.30">
    <property type="entry name" value="GSPII I/J protein-like"/>
    <property type="match status" value="1"/>
</dbReference>
<dbReference type="InterPro" id="IPR003413">
    <property type="entry name" value="T2SS_GspI_C"/>
</dbReference>
<keyword evidence="5 9" id="KW-0997">Cell inner membrane</keyword>
<comment type="similarity">
    <text evidence="2 9">Belongs to the GSP I family.</text>
</comment>
<comment type="subunit">
    <text evidence="9">Type II secretion is composed of four main components: the outer membrane complex, the inner membrane complex, the cytoplasmic secretion ATPase and the periplasm-spanning pseudopilus.</text>
</comment>
<comment type="function">
    <text evidence="9">Component of the type II secretion system required for the energy-dependent secretion of extracellular factors such as proteases and toxins from the periplasm.</text>
</comment>
<dbReference type="RefSeq" id="WP_249700527.1">
    <property type="nucleotide sequence ID" value="NZ_JAMFLX010000020.1"/>
</dbReference>
<keyword evidence="7 9" id="KW-1133">Transmembrane helix</keyword>
<dbReference type="PROSITE" id="PS00409">
    <property type="entry name" value="PROKAR_NTER_METHYL"/>
    <property type="match status" value="1"/>
</dbReference>
<dbReference type="PANTHER" id="PTHR38779">
    <property type="entry name" value="TYPE II SECRETION SYSTEM PROTEIN I-RELATED"/>
    <property type="match status" value="1"/>
</dbReference>
<evidence type="ECO:0000256" key="6">
    <source>
        <dbReference type="ARBA" id="ARBA00022692"/>
    </source>
</evidence>
<evidence type="ECO:0000256" key="5">
    <source>
        <dbReference type="ARBA" id="ARBA00022519"/>
    </source>
</evidence>
<evidence type="ECO:0000256" key="1">
    <source>
        <dbReference type="ARBA" id="ARBA00004377"/>
    </source>
</evidence>
<comment type="subcellular location">
    <subcellularLocation>
        <location evidence="1 9">Cell inner membrane</location>
        <topology evidence="1 9">Single-pass membrane protein</topology>
    </subcellularLocation>
</comment>
<evidence type="ECO:0000256" key="9">
    <source>
        <dbReference type="RuleBase" id="RU368030"/>
    </source>
</evidence>
<comment type="PTM">
    <text evidence="9">Cleaved by prepilin peptidase.</text>
</comment>
<keyword evidence="3" id="KW-1003">Cell membrane</keyword>
<keyword evidence="8 9" id="KW-0472">Membrane</keyword>
<accession>A0ABT0PID4</accession>
<dbReference type="SUPFAM" id="SSF54523">
    <property type="entry name" value="Pili subunits"/>
    <property type="match status" value="1"/>
</dbReference>
<keyword evidence="4 9" id="KW-0488">Methylation</keyword>
<gene>
    <name evidence="11" type="primary">gspI</name>
    <name evidence="11" type="ORF">M3P05_14560</name>
</gene>
<reference evidence="11 12" key="1">
    <citation type="submission" date="2022-05" db="EMBL/GenBank/DDBJ databases">
        <authorList>
            <person name="Park J.-S."/>
        </authorList>
    </citation>
    <scope>NUCLEOTIDE SEQUENCE [LARGE SCALE GENOMIC DNA]</scope>
    <source>
        <strain evidence="11 12">2012CJ34-2</strain>
    </source>
</reference>
<dbReference type="NCBIfam" id="TIGR01707">
    <property type="entry name" value="gspI"/>
    <property type="match status" value="1"/>
</dbReference>
<dbReference type="InterPro" id="IPR010052">
    <property type="entry name" value="T2SS_protein-GspI"/>
</dbReference>
<proteinExistence type="inferred from homology"/>
<evidence type="ECO:0000256" key="8">
    <source>
        <dbReference type="ARBA" id="ARBA00023136"/>
    </source>
</evidence>
<dbReference type="Proteomes" id="UP001203338">
    <property type="component" value="Unassembled WGS sequence"/>
</dbReference>
<dbReference type="Pfam" id="PF07963">
    <property type="entry name" value="N_methyl"/>
    <property type="match status" value="1"/>
</dbReference>